<feature type="chain" id="PRO_5035853299" evidence="1">
    <location>
        <begin position="19"/>
        <end position="51"/>
    </location>
</feature>
<accession>A0A8T0GRG4</accession>
<evidence type="ECO:0000313" key="2">
    <source>
        <dbReference type="EMBL" id="KAG0562246.1"/>
    </source>
</evidence>
<organism evidence="2 3">
    <name type="scientific">Ceratodon purpureus</name>
    <name type="common">Fire moss</name>
    <name type="synonym">Dicranum purpureum</name>
    <dbReference type="NCBI Taxonomy" id="3225"/>
    <lineage>
        <taxon>Eukaryota</taxon>
        <taxon>Viridiplantae</taxon>
        <taxon>Streptophyta</taxon>
        <taxon>Embryophyta</taxon>
        <taxon>Bryophyta</taxon>
        <taxon>Bryophytina</taxon>
        <taxon>Bryopsida</taxon>
        <taxon>Dicranidae</taxon>
        <taxon>Pseudoditrichales</taxon>
        <taxon>Ditrichaceae</taxon>
        <taxon>Ceratodon</taxon>
    </lineage>
</organism>
<gene>
    <name evidence="2" type="ORF">KC19_9G129900</name>
</gene>
<dbReference type="EMBL" id="CM026430">
    <property type="protein sequence ID" value="KAG0562246.1"/>
    <property type="molecule type" value="Genomic_DNA"/>
</dbReference>
<name>A0A8T0GRG4_CERPU</name>
<reference evidence="2" key="1">
    <citation type="submission" date="2020-06" db="EMBL/GenBank/DDBJ databases">
        <title>WGS assembly of Ceratodon purpureus strain R40.</title>
        <authorList>
            <person name="Carey S.B."/>
            <person name="Jenkins J."/>
            <person name="Shu S."/>
            <person name="Lovell J.T."/>
            <person name="Sreedasyam A."/>
            <person name="Maumus F."/>
            <person name="Tiley G.P."/>
            <person name="Fernandez-Pozo N."/>
            <person name="Barry K."/>
            <person name="Chen C."/>
            <person name="Wang M."/>
            <person name="Lipzen A."/>
            <person name="Daum C."/>
            <person name="Saski C.A."/>
            <person name="Payton A.C."/>
            <person name="Mcbreen J.C."/>
            <person name="Conrad R.E."/>
            <person name="Kollar L.M."/>
            <person name="Olsson S."/>
            <person name="Huttunen S."/>
            <person name="Landis J.B."/>
            <person name="Wickett N.J."/>
            <person name="Johnson M.G."/>
            <person name="Rensing S.A."/>
            <person name="Grimwood J."/>
            <person name="Schmutz J."/>
            <person name="Mcdaniel S.F."/>
        </authorList>
    </citation>
    <scope>NUCLEOTIDE SEQUENCE</scope>
    <source>
        <strain evidence="2">R40</strain>
    </source>
</reference>
<evidence type="ECO:0000256" key="1">
    <source>
        <dbReference type="SAM" id="SignalP"/>
    </source>
</evidence>
<sequence>MLFLQIGLLFFSVGDIVARFQGVSQILRLLQELRSRKFFLLSFRPYSSASY</sequence>
<dbReference type="Proteomes" id="UP000822688">
    <property type="component" value="Chromosome 9"/>
</dbReference>
<proteinExistence type="predicted"/>
<dbReference type="AlphaFoldDB" id="A0A8T0GRG4"/>
<evidence type="ECO:0000313" key="3">
    <source>
        <dbReference type="Proteomes" id="UP000822688"/>
    </source>
</evidence>
<feature type="signal peptide" evidence="1">
    <location>
        <begin position="1"/>
        <end position="18"/>
    </location>
</feature>
<protein>
    <submittedName>
        <fullName evidence="2">Uncharacterized protein</fullName>
    </submittedName>
</protein>
<keyword evidence="3" id="KW-1185">Reference proteome</keyword>
<comment type="caution">
    <text evidence="2">The sequence shown here is derived from an EMBL/GenBank/DDBJ whole genome shotgun (WGS) entry which is preliminary data.</text>
</comment>
<keyword evidence="1" id="KW-0732">Signal</keyword>